<feature type="non-terminal residue" evidence="8">
    <location>
        <position position="927"/>
    </location>
</feature>
<organism evidence="8 9">
    <name type="scientific">Reticulomyxa filosa</name>
    <dbReference type="NCBI Taxonomy" id="46433"/>
    <lineage>
        <taxon>Eukaryota</taxon>
        <taxon>Sar</taxon>
        <taxon>Rhizaria</taxon>
        <taxon>Retaria</taxon>
        <taxon>Foraminifera</taxon>
        <taxon>Monothalamids</taxon>
        <taxon>Reticulomyxidae</taxon>
        <taxon>Reticulomyxa</taxon>
    </lineage>
</organism>
<keyword evidence="4" id="KW-0378">Hydrolase</keyword>
<evidence type="ECO:0000259" key="7">
    <source>
        <dbReference type="Pfam" id="PF01074"/>
    </source>
</evidence>
<keyword evidence="3" id="KW-0479">Metal-binding</keyword>
<evidence type="ECO:0000256" key="4">
    <source>
        <dbReference type="ARBA" id="ARBA00022801"/>
    </source>
</evidence>
<evidence type="ECO:0000256" key="6">
    <source>
        <dbReference type="ARBA" id="ARBA00023295"/>
    </source>
</evidence>
<dbReference type="EMBL" id="ASPP01024235">
    <property type="protein sequence ID" value="ETO09219.1"/>
    <property type="molecule type" value="Genomic_DNA"/>
</dbReference>
<reference evidence="8 9" key="1">
    <citation type="journal article" date="2013" name="Curr. Biol.">
        <title>The Genome of the Foraminiferan Reticulomyxa filosa.</title>
        <authorList>
            <person name="Glockner G."/>
            <person name="Hulsmann N."/>
            <person name="Schleicher M."/>
            <person name="Noegel A.A."/>
            <person name="Eichinger L."/>
            <person name="Gallinger C."/>
            <person name="Pawlowski J."/>
            <person name="Sierra R."/>
            <person name="Euteneuer U."/>
            <person name="Pillet L."/>
            <person name="Moustafa A."/>
            <person name="Platzer M."/>
            <person name="Groth M."/>
            <person name="Szafranski K."/>
            <person name="Schliwa M."/>
        </authorList>
    </citation>
    <scope>NUCLEOTIDE SEQUENCE [LARGE SCALE GENOMIC DNA]</scope>
</reference>
<keyword evidence="9" id="KW-1185">Reference proteome</keyword>
<dbReference type="InterPro" id="IPR011013">
    <property type="entry name" value="Gal_mutarotase_sf_dom"/>
</dbReference>
<evidence type="ECO:0000313" key="9">
    <source>
        <dbReference type="Proteomes" id="UP000023152"/>
    </source>
</evidence>
<dbReference type="InterPro" id="IPR027291">
    <property type="entry name" value="Glyco_hydro_38_N_sf"/>
</dbReference>
<dbReference type="GO" id="GO:0004559">
    <property type="term" value="F:alpha-mannosidase activity"/>
    <property type="evidence" value="ECO:0007669"/>
    <property type="project" value="InterPro"/>
</dbReference>
<dbReference type="InterPro" id="IPR011330">
    <property type="entry name" value="Glyco_hydro/deAcase_b/a-brl"/>
</dbReference>
<dbReference type="PANTHER" id="PTHR11607:SF3">
    <property type="entry name" value="LYSOSOMAL ALPHA-MANNOSIDASE"/>
    <property type="match status" value="1"/>
</dbReference>
<comment type="cofactor">
    <cofactor evidence="1">
        <name>Zn(2+)</name>
        <dbReference type="ChEBI" id="CHEBI:29105"/>
    </cofactor>
</comment>
<dbReference type="GO" id="GO:0046872">
    <property type="term" value="F:metal ion binding"/>
    <property type="evidence" value="ECO:0007669"/>
    <property type="project" value="UniProtKB-KW"/>
</dbReference>
<dbReference type="OrthoDB" id="2016903at2759"/>
<comment type="caution">
    <text evidence="8">The sequence shown here is derived from an EMBL/GenBank/DDBJ whole genome shotgun (WGS) entry which is preliminary data.</text>
</comment>
<dbReference type="InterPro" id="IPR000602">
    <property type="entry name" value="Glyco_hydro_38_N"/>
</dbReference>
<dbReference type="Proteomes" id="UP000023152">
    <property type="component" value="Unassembled WGS sequence"/>
</dbReference>
<evidence type="ECO:0000256" key="5">
    <source>
        <dbReference type="ARBA" id="ARBA00022833"/>
    </source>
</evidence>
<dbReference type="SUPFAM" id="SSF88688">
    <property type="entry name" value="Families 57/38 glycoside transferase middle domain"/>
    <property type="match status" value="1"/>
</dbReference>
<dbReference type="SUPFAM" id="SSF74650">
    <property type="entry name" value="Galactose mutarotase-like"/>
    <property type="match status" value="1"/>
</dbReference>
<name>X6M5L6_RETFI</name>
<gene>
    <name evidence="8" type="ORF">RFI_28169</name>
</gene>
<evidence type="ECO:0000256" key="2">
    <source>
        <dbReference type="ARBA" id="ARBA00009792"/>
    </source>
</evidence>
<comment type="similarity">
    <text evidence="2">Belongs to the glycosyl hydrolase 38 family.</text>
</comment>
<evidence type="ECO:0000256" key="1">
    <source>
        <dbReference type="ARBA" id="ARBA00001947"/>
    </source>
</evidence>
<evidence type="ECO:0000256" key="3">
    <source>
        <dbReference type="ARBA" id="ARBA00022723"/>
    </source>
</evidence>
<sequence length="927" mass="104857">MIPVLLDNPERKFSYVEQAYFSRWWNEQTASTQEKVRQLVANGQLQFNLGGWAMNDEVHFFFIIIIIIIACPTLSEVVRQMTDGQQFILRQFGDSGRPTVGWHIDPFGHSYVTGGLWSEVGFDAFAMWRINYRQQEQRQQQQNLEFVWKGSSSLGDQGYIWVHLFVNLYIHICIRIYKKKKNPFFLKKLKSSQKKKKEDSGYCAPNEISFYWSTFIQTDPRLPSYPTNYIQLAESLMEDARTRRNWYRHEHVLMPFGCDFAHQNAYQSMTQMDKLMEYMNSNATYNVTITYSTFADRENVLRPAEQWFAFAQGLDLFRLYPDVFNQTLILNNITYLRNALDCAQHHDGISGTSTQSTTNDFMYMLQQGTDRVLPFTEQVAPYYLKKGSNIPTLVRNESLISSLSNDNVLVVVLYNSLAWAVTEMVEIGSNVSQVSVFDSGGNEIVSQVNQVTQYAQPFSTPCHYIIFFQAALPPLSFSTFFVALADSDIAASRSSLAKVHRVQSLSSYSIGDAYYSLNFSVDSQNHGVYLTGLYNRGLAKYFPLNNTWAQYISTGGLYSDGLQVLFFSLFLLFDSGHYIFRPAQDNRYTLASSTGLTVVNTLAFRQPFSSAQPAPGFIVAAHGDGQYNDTFVPTVCGYDLGVGNFTYRYHRVDGGSYWGQNPSIDFLVFDSSQKNESFHFNAKQRTYGTVSVSAKQSQSQKVNIAFSKGAYLETPALVVSVRGSDCSSGASYAAVITSIDTNGADVMITRIDSNSNWDEDVFWIGLPGIRWKVPIMVYDHSCSLFSNGKATLTVPANTNSVININFTFGNSSDFVVNEPVVLYSLQQMTPNPNGGTVYNVATTSVYNGKKGFGLNVFPVSSFTTSVTYQVTFLAFERNVLYRSINPPVDVVFIEGPLVSEMQQVWQANYSQTYRVFNVDSDDFKYVD</sequence>
<dbReference type="InterPro" id="IPR050843">
    <property type="entry name" value="Glycosyl_Hydrlase_38"/>
</dbReference>
<dbReference type="InterPro" id="IPR013780">
    <property type="entry name" value="Glyco_hydro_b"/>
</dbReference>
<dbReference type="Gene3D" id="3.20.110.10">
    <property type="entry name" value="Glycoside hydrolase 38, N terminal domain"/>
    <property type="match status" value="1"/>
</dbReference>
<feature type="domain" description="Glycoside hydrolase family 38 N-terminal" evidence="7">
    <location>
        <begin position="4"/>
        <end position="295"/>
    </location>
</feature>
<protein>
    <recommendedName>
        <fullName evidence="7">Glycoside hydrolase family 38 N-terminal domain-containing protein</fullName>
    </recommendedName>
</protein>
<dbReference type="AlphaFoldDB" id="X6M5L6"/>
<dbReference type="Pfam" id="PF01074">
    <property type="entry name" value="Glyco_hydro_38N"/>
    <property type="match status" value="1"/>
</dbReference>
<dbReference type="Gene3D" id="1.20.1270.50">
    <property type="entry name" value="Glycoside hydrolase family 38, central domain"/>
    <property type="match status" value="1"/>
</dbReference>
<dbReference type="GO" id="GO:0030246">
    <property type="term" value="F:carbohydrate binding"/>
    <property type="evidence" value="ECO:0007669"/>
    <property type="project" value="InterPro"/>
</dbReference>
<keyword evidence="5" id="KW-0862">Zinc</keyword>
<dbReference type="Gene3D" id="2.60.40.1180">
    <property type="entry name" value="Golgi alpha-mannosidase II"/>
    <property type="match status" value="1"/>
</dbReference>
<proteinExistence type="inferred from homology"/>
<dbReference type="SUPFAM" id="SSF88713">
    <property type="entry name" value="Glycoside hydrolase/deacetylase"/>
    <property type="match status" value="1"/>
</dbReference>
<accession>X6M5L6</accession>
<evidence type="ECO:0000313" key="8">
    <source>
        <dbReference type="EMBL" id="ETO09219.1"/>
    </source>
</evidence>
<dbReference type="InterPro" id="IPR028995">
    <property type="entry name" value="Glyco_hydro_57/38_cen_sf"/>
</dbReference>
<dbReference type="InterPro" id="IPR037094">
    <property type="entry name" value="Glyco_hydro_38_cen_sf"/>
</dbReference>
<dbReference type="PANTHER" id="PTHR11607">
    <property type="entry name" value="ALPHA-MANNOSIDASE"/>
    <property type="match status" value="1"/>
</dbReference>
<dbReference type="GO" id="GO:0006013">
    <property type="term" value="P:mannose metabolic process"/>
    <property type="evidence" value="ECO:0007669"/>
    <property type="project" value="InterPro"/>
</dbReference>
<keyword evidence="6" id="KW-0326">Glycosidase</keyword>
<dbReference type="GO" id="GO:0005764">
    <property type="term" value="C:lysosome"/>
    <property type="evidence" value="ECO:0007669"/>
    <property type="project" value="TreeGrafter"/>
</dbReference>